<comment type="caution">
    <text evidence="11">The sequence shown here is derived from an EMBL/GenBank/DDBJ whole genome shotgun (WGS) entry which is preliminary data.</text>
</comment>
<organism evidence="11 12">
    <name type="scientific">Triangularia verruculosa</name>
    <dbReference type="NCBI Taxonomy" id="2587418"/>
    <lineage>
        <taxon>Eukaryota</taxon>
        <taxon>Fungi</taxon>
        <taxon>Dikarya</taxon>
        <taxon>Ascomycota</taxon>
        <taxon>Pezizomycotina</taxon>
        <taxon>Sordariomycetes</taxon>
        <taxon>Sordariomycetidae</taxon>
        <taxon>Sordariales</taxon>
        <taxon>Podosporaceae</taxon>
        <taxon>Triangularia</taxon>
    </lineage>
</organism>
<accession>A0AAN7ASK8</accession>
<evidence type="ECO:0000256" key="1">
    <source>
        <dbReference type="ARBA" id="ARBA00003555"/>
    </source>
</evidence>
<evidence type="ECO:0000256" key="5">
    <source>
        <dbReference type="ARBA" id="ARBA00022619"/>
    </source>
</evidence>
<evidence type="ECO:0000256" key="8">
    <source>
        <dbReference type="ARBA" id="ARBA00047550"/>
    </source>
</evidence>
<dbReference type="InterPro" id="IPR002734">
    <property type="entry name" value="RibDG_C"/>
</dbReference>
<reference evidence="11" key="2">
    <citation type="submission" date="2023-05" db="EMBL/GenBank/DDBJ databases">
        <authorList>
            <consortium name="Lawrence Berkeley National Laboratory"/>
            <person name="Steindorff A."/>
            <person name="Hensen N."/>
            <person name="Bonometti L."/>
            <person name="Westerberg I."/>
            <person name="Brannstrom I.O."/>
            <person name="Guillou S."/>
            <person name="Cros-Aarteil S."/>
            <person name="Calhoun S."/>
            <person name="Haridas S."/>
            <person name="Kuo A."/>
            <person name="Mondo S."/>
            <person name="Pangilinan J."/>
            <person name="Riley R."/>
            <person name="Labutti K."/>
            <person name="Andreopoulos B."/>
            <person name="Lipzen A."/>
            <person name="Chen C."/>
            <person name="Yanf M."/>
            <person name="Daum C."/>
            <person name="Ng V."/>
            <person name="Clum A."/>
            <person name="Ohm R."/>
            <person name="Martin F."/>
            <person name="Silar P."/>
            <person name="Natvig D."/>
            <person name="Lalanne C."/>
            <person name="Gautier V."/>
            <person name="Ament-Velasquez S.L."/>
            <person name="Kruys A."/>
            <person name="Hutchinson M.I."/>
            <person name="Powell A.J."/>
            <person name="Barry K."/>
            <person name="Miller A.N."/>
            <person name="Grigoriev I.V."/>
            <person name="Debuchy R."/>
            <person name="Gladieux P."/>
            <person name="Thoren M.H."/>
            <person name="Johannesson H."/>
        </authorList>
    </citation>
    <scope>NUCLEOTIDE SEQUENCE</scope>
    <source>
        <strain evidence="11">CBS 315.58</strain>
    </source>
</reference>
<name>A0AAN7ASK8_9PEZI</name>
<comment type="similarity">
    <text evidence="2">Belongs to the HTP reductase family.</text>
</comment>
<dbReference type="SUPFAM" id="SSF53597">
    <property type="entry name" value="Dihydrofolate reductase-like"/>
    <property type="match status" value="1"/>
</dbReference>
<dbReference type="Pfam" id="PF01872">
    <property type="entry name" value="RibD_C"/>
    <property type="match status" value="1"/>
</dbReference>
<dbReference type="Gene3D" id="3.40.430.10">
    <property type="entry name" value="Dihydrofolate Reductase, subunit A"/>
    <property type="match status" value="1"/>
</dbReference>
<reference evidence="11" key="1">
    <citation type="journal article" date="2023" name="Mol. Phylogenet. Evol.">
        <title>Genome-scale phylogeny and comparative genomics of the fungal order Sordariales.</title>
        <authorList>
            <person name="Hensen N."/>
            <person name="Bonometti L."/>
            <person name="Westerberg I."/>
            <person name="Brannstrom I.O."/>
            <person name="Guillou S."/>
            <person name="Cros-Aarteil S."/>
            <person name="Calhoun S."/>
            <person name="Haridas S."/>
            <person name="Kuo A."/>
            <person name="Mondo S."/>
            <person name="Pangilinan J."/>
            <person name="Riley R."/>
            <person name="LaButti K."/>
            <person name="Andreopoulos B."/>
            <person name="Lipzen A."/>
            <person name="Chen C."/>
            <person name="Yan M."/>
            <person name="Daum C."/>
            <person name="Ng V."/>
            <person name="Clum A."/>
            <person name="Steindorff A."/>
            <person name="Ohm R.A."/>
            <person name="Martin F."/>
            <person name="Silar P."/>
            <person name="Natvig D.O."/>
            <person name="Lalanne C."/>
            <person name="Gautier V."/>
            <person name="Ament-Velasquez S.L."/>
            <person name="Kruys A."/>
            <person name="Hutchinson M.I."/>
            <person name="Powell A.J."/>
            <person name="Barry K."/>
            <person name="Miller A.N."/>
            <person name="Grigoriev I.V."/>
            <person name="Debuchy R."/>
            <person name="Gladieux P."/>
            <person name="Hiltunen Thoren M."/>
            <person name="Johannesson H."/>
        </authorList>
    </citation>
    <scope>NUCLEOTIDE SEQUENCE</scope>
    <source>
        <strain evidence="11">CBS 315.58</strain>
    </source>
</reference>
<comment type="catalytic activity">
    <reaction evidence="8">
        <text>2,5-diamino-6-(1-D-ribitylamino)pyrimidin-4(3H)-one 5'-phosphate + NAD(+) = 2,5-diamino-6-(1-D-ribosylamino)pyrimidin-4(3H)-one 5'-phosphate + NADH + H(+)</text>
        <dbReference type="Rhea" id="RHEA:27274"/>
        <dbReference type="ChEBI" id="CHEBI:15378"/>
        <dbReference type="ChEBI" id="CHEBI:57540"/>
        <dbReference type="ChEBI" id="CHEBI:57945"/>
        <dbReference type="ChEBI" id="CHEBI:58890"/>
        <dbReference type="ChEBI" id="CHEBI:59545"/>
        <dbReference type="EC" id="1.1.1.302"/>
    </reaction>
</comment>
<dbReference type="Proteomes" id="UP001303160">
    <property type="component" value="Unassembled WGS sequence"/>
</dbReference>
<dbReference type="GO" id="GO:0008703">
    <property type="term" value="F:5-amino-6-(5-phosphoribosylamino)uracil reductase activity"/>
    <property type="evidence" value="ECO:0007669"/>
    <property type="project" value="InterPro"/>
</dbReference>
<comment type="function">
    <text evidence="1">Catalyzes an early step in riboflavin biosynthesis, the NADPH-dependent reduction of the ribose side chain of 2,5-diamino-6-ribosylamino-4(3H)-pyrimidinone 5'-phosphate, yielding 2,5-diamino-6-ribitylamino-4(3H)-pyrimidinone 5'-phosphate.</text>
</comment>
<evidence type="ECO:0000256" key="2">
    <source>
        <dbReference type="ARBA" id="ARBA00009723"/>
    </source>
</evidence>
<comment type="catalytic activity">
    <reaction evidence="9">
        <text>2,5-diamino-6-(1-D-ribitylamino)pyrimidin-4(3H)-one 5'-phosphate + NADP(+) = 2,5-diamino-6-(1-D-ribosylamino)pyrimidin-4(3H)-one 5'-phosphate + NADPH + H(+)</text>
        <dbReference type="Rhea" id="RHEA:27278"/>
        <dbReference type="ChEBI" id="CHEBI:15378"/>
        <dbReference type="ChEBI" id="CHEBI:57783"/>
        <dbReference type="ChEBI" id="CHEBI:58349"/>
        <dbReference type="ChEBI" id="CHEBI:58890"/>
        <dbReference type="ChEBI" id="CHEBI:59545"/>
        <dbReference type="EC" id="1.1.1.302"/>
    </reaction>
</comment>
<dbReference type="EC" id="1.1.1.302" evidence="3"/>
<dbReference type="PANTHER" id="PTHR38011">
    <property type="entry name" value="DIHYDROFOLATE REDUCTASE FAMILY PROTEIN (AFU_ORTHOLOGUE AFUA_8G06820)"/>
    <property type="match status" value="1"/>
</dbReference>
<gene>
    <name evidence="11" type="ORF">QBC40DRAFT_287932</name>
</gene>
<evidence type="ECO:0000313" key="11">
    <source>
        <dbReference type="EMBL" id="KAK4196075.1"/>
    </source>
</evidence>
<evidence type="ECO:0000259" key="10">
    <source>
        <dbReference type="Pfam" id="PF01872"/>
    </source>
</evidence>
<evidence type="ECO:0000256" key="6">
    <source>
        <dbReference type="ARBA" id="ARBA00030073"/>
    </source>
</evidence>
<evidence type="ECO:0000256" key="3">
    <source>
        <dbReference type="ARBA" id="ARBA00012851"/>
    </source>
</evidence>
<dbReference type="GO" id="GO:0009231">
    <property type="term" value="P:riboflavin biosynthetic process"/>
    <property type="evidence" value="ECO:0007669"/>
    <property type="project" value="UniProtKB-KW"/>
</dbReference>
<evidence type="ECO:0000313" key="12">
    <source>
        <dbReference type="Proteomes" id="UP001303160"/>
    </source>
</evidence>
<keyword evidence="12" id="KW-1185">Reference proteome</keyword>
<keyword evidence="5" id="KW-0686">Riboflavin biosynthesis</keyword>
<dbReference type="InterPro" id="IPR050765">
    <property type="entry name" value="Riboflavin_Biosynth_HTPR"/>
</dbReference>
<dbReference type="InterPro" id="IPR024072">
    <property type="entry name" value="DHFR-like_dom_sf"/>
</dbReference>
<sequence>MTRAVRYNFACSLDGFIATPTGSYGWIVDDNTIDWEEHYAQFKYFVMGRKTYETYEAMGPVDNPLRKYYGTGQVIVVSGTLDKSVETQVEVVKLDDLASFVKALKEKEGDDGDIWLVGGGKLAGLMLRLGLVDTVEPAIMPVVLGEGLKTFDVIGHGTEEGWKLDLRTAERKVTGIVILTYKVVYGSSSDGED</sequence>
<evidence type="ECO:0000256" key="9">
    <source>
        <dbReference type="ARBA" id="ARBA00049020"/>
    </source>
</evidence>
<dbReference type="EMBL" id="MU863994">
    <property type="protein sequence ID" value="KAK4196075.1"/>
    <property type="molecule type" value="Genomic_DNA"/>
</dbReference>
<evidence type="ECO:0000256" key="4">
    <source>
        <dbReference type="ARBA" id="ARBA00015035"/>
    </source>
</evidence>
<dbReference type="AlphaFoldDB" id="A0AAN7ASK8"/>
<evidence type="ECO:0000256" key="7">
    <source>
        <dbReference type="ARBA" id="ARBA00031630"/>
    </source>
</evidence>
<feature type="domain" description="Bacterial bifunctional deaminase-reductase C-terminal" evidence="10">
    <location>
        <begin position="4"/>
        <end position="171"/>
    </location>
</feature>
<protein>
    <recommendedName>
        <fullName evidence="4">2,5-diamino-6-ribosylamino-4(3H)-pyrimidinone 5'-phosphate reductase</fullName>
        <ecNumber evidence="3">1.1.1.302</ecNumber>
    </recommendedName>
    <alternativeName>
        <fullName evidence="7">2,5-diamino-6-(5-phospho-D-ribosylamino)pyrimidin-4(3H)-one reductase</fullName>
    </alternativeName>
    <alternativeName>
        <fullName evidence="6">2,5-diamino-6-ribitylamino-4(3H)-pyrimidinone 5'-phosphate synthase</fullName>
    </alternativeName>
</protein>
<dbReference type="PANTHER" id="PTHR38011:SF11">
    <property type="entry name" value="2,5-DIAMINO-6-RIBOSYLAMINO-4(3H)-PYRIMIDINONE 5'-PHOSPHATE REDUCTASE"/>
    <property type="match status" value="1"/>
</dbReference>
<proteinExistence type="inferred from homology"/>